<proteinExistence type="predicted"/>
<organism evidence="1">
    <name type="scientific">freshwater metagenome</name>
    <dbReference type="NCBI Taxonomy" id="449393"/>
    <lineage>
        <taxon>unclassified sequences</taxon>
        <taxon>metagenomes</taxon>
        <taxon>ecological metagenomes</taxon>
    </lineage>
</organism>
<dbReference type="AlphaFoldDB" id="A0A6J7PJZ8"/>
<accession>A0A6J7PJZ8</accession>
<reference evidence="1" key="1">
    <citation type="submission" date="2020-05" db="EMBL/GenBank/DDBJ databases">
        <authorList>
            <person name="Chiriac C."/>
            <person name="Salcher M."/>
            <person name="Ghai R."/>
            <person name="Kavagutti S V."/>
        </authorList>
    </citation>
    <scope>NUCLEOTIDE SEQUENCE</scope>
</reference>
<sequence length="187" mass="22058">MKPQLLLRLRDAHLREHFCVRPLHAVFVLRRPLLPHFRGDHVLAQLQRADLPALFLQLRVHPAMHQCLKPCWHHAAPKHQYALATFAIHRLIAPLCCAMYEVHHVLQQLHYLLHCLARCERGPARFVRAQTLLLQRQASHFLAWQWQDCALLRQVHHAFAQRRLQALPQHRQQSVDPDRAPWNDDVL</sequence>
<evidence type="ECO:0000313" key="1">
    <source>
        <dbReference type="EMBL" id="CAB5003553.1"/>
    </source>
</evidence>
<gene>
    <name evidence="1" type="ORF">UFOPK4057_00454</name>
</gene>
<name>A0A6J7PJZ8_9ZZZZ</name>
<dbReference type="EMBL" id="CAFBPC010000079">
    <property type="protein sequence ID" value="CAB5003553.1"/>
    <property type="molecule type" value="Genomic_DNA"/>
</dbReference>
<protein>
    <submittedName>
        <fullName evidence="1">Unannotated protein</fullName>
    </submittedName>
</protein>